<accession>A0AB33ITH9</accession>
<proteinExistence type="predicted"/>
<sequence>MENKYIIPEVVLVKIEIENEIAASIIVPVTDNDAPEGAVADGKEYGWGEIDFCLWEK</sequence>
<evidence type="ECO:0000313" key="1">
    <source>
        <dbReference type="EMBL" id="BFO71303.1"/>
    </source>
</evidence>
<organism evidence="1">
    <name type="scientific">Prevotella sp. GTC17253</name>
    <dbReference type="NCBI Taxonomy" id="3236793"/>
    <lineage>
        <taxon>Bacteria</taxon>
        <taxon>Pseudomonadati</taxon>
        <taxon>Bacteroidota</taxon>
        <taxon>Bacteroidia</taxon>
        <taxon>Bacteroidales</taxon>
        <taxon>Prevotellaceae</taxon>
        <taxon>Prevotella</taxon>
    </lineage>
</organism>
<name>A0AB33ITH9_9BACT</name>
<reference evidence="1" key="1">
    <citation type="submission" date="2024-07" db="EMBL/GenBank/DDBJ databases">
        <title>Complete genome sequence of Prevotella sp. YM-2024 GTC17253.</title>
        <authorList>
            <person name="Hayashi M."/>
            <person name="Muto Y."/>
            <person name="Tanaka K."/>
            <person name="Niwa H."/>
        </authorList>
    </citation>
    <scope>NUCLEOTIDE SEQUENCE</scope>
    <source>
        <strain evidence="1">GTC17253</strain>
    </source>
</reference>
<dbReference type="EMBL" id="AP035785">
    <property type="protein sequence ID" value="BFO71303.1"/>
    <property type="molecule type" value="Genomic_DNA"/>
</dbReference>
<dbReference type="AlphaFoldDB" id="A0AB33ITH9"/>
<gene>
    <name evidence="1" type="ORF">GTC17253_12690</name>
</gene>
<protein>
    <submittedName>
        <fullName evidence="1">Uncharacterized protein</fullName>
    </submittedName>
</protein>